<reference evidence="3" key="2">
    <citation type="submission" date="2025-08" db="UniProtKB">
        <authorList>
            <consortium name="Ensembl"/>
        </authorList>
    </citation>
    <scope>IDENTIFICATION</scope>
</reference>
<dbReference type="AlphaFoldDB" id="I3K9E2"/>
<dbReference type="SMART" id="SM00034">
    <property type="entry name" value="CLECT"/>
    <property type="match status" value="1"/>
</dbReference>
<keyword evidence="1" id="KW-0732">Signal</keyword>
<dbReference type="PRINTS" id="PR01504">
    <property type="entry name" value="PNCREATITSAP"/>
</dbReference>
<feature type="chain" id="PRO_5025647791" description="C-type lectin domain-containing protein" evidence="1">
    <location>
        <begin position="20"/>
        <end position="168"/>
    </location>
</feature>
<dbReference type="InterPro" id="IPR001304">
    <property type="entry name" value="C-type_lectin-like"/>
</dbReference>
<dbReference type="InParanoid" id="I3K9E2"/>
<dbReference type="CDD" id="cd00037">
    <property type="entry name" value="CLECT"/>
    <property type="match status" value="1"/>
</dbReference>
<dbReference type="Proteomes" id="UP000005207">
    <property type="component" value="Linkage group LG3"/>
</dbReference>
<protein>
    <recommendedName>
        <fullName evidence="2">C-type lectin domain-containing protein</fullName>
    </recommendedName>
</protein>
<evidence type="ECO:0000256" key="1">
    <source>
        <dbReference type="SAM" id="SignalP"/>
    </source>
</evidence>
<dbReference type="OMA" id="HELKETW"/>
<reference evidence="4" key="1">
    <citation type="submission" date="2012-01" db="EMBL/GenBank/DDBJ databases">
        <title>The Genome Sequence of Oreochromis niloticus (Nile Tilapia).</title>
        <authorList>
            <consortium name="Broad Institute Genome Assembly Team"/>
            <consortium name="Broad Institute Sequencing Platform"/>
            <person name="Di Palma F."/>
            <person name="Johnson J."/>
            <person name="Lander E.S."/>
            <person name="Lindblad-Toh K."/>
        </authorList>
    </citation>
    <scope>NUCLEOTIDE SEQUENCE [LARGE SCALE GENOMIC DNA]</scope>
</reference>
<dbReference type="GeneTree" id="ENSGT00940000164599"/>
<proteinExistence type="predicted"/>
<dbReference type="Gene3D" id="3.10.100.10">
    <property type="entry name" value="Mannose-Binding Protein A, subunit A"/>
    <property type="match status" value="1"/>
</dbReference>
<sequence>MKLFTVSAVLCAMICLATTAEEHHHDKTSACCPAGWTRYRKQCYIYVSEYMTWAEAQKNCQSMNANQASVQSLAEYQRIQQVIFDATQENRLAWLGGSDAQQEGYWFWINGAKFKYTNWCPGEPSNYLNTQHCIQMNYSQEKCWDDQICDTRLPSVCVKKIKQFLYQH</sequence>
<gene>
    <name evidence="3" type="primary">LOC112843304</name>
</gene>
<dbReference type="InterPro" id="IPR050111">
    <property type="entry name" value="C-type_lectin/snaclec_domain"/>
</dbReference>
<dbReference type="SUPFAM" id="SSF56436">
    <property type="entry name" value="C-type lectin-like"/>
    <property type="match status" value="1"/>
</dbReference>
<dbReference type="PANTHER" id="PTHR22803">
    <property type="entry name" value="MANNOSE, PHOSPHOLIPASE, LECTIN RECEPTOR RELATED"/>
    <property type="match status" value="1"/>
</dbReference>
<feature type="signal peptide" evidence="1">
    <location>
        <begin position="1"/>
        <end position="19"/>
    </location>
</feature>
<dbReference type="Ensembl" id="ENSONIT00000017752.2">
    <property type="protein sequence ID" value="ENSONIP00000017737.2"/>
    <property type="gene ID" value="ENSONIG00000013206.2"/>
</dbReference>
<dbReference type="PROSITE" id="PS50041">
    <property type="entry name" value="C_TYPE_LECTIN_2"/>
    <property type="match status" value="1"/>
</dbReference>
<dbReference type="Pfam" id="PF00059">
    <property type="entry name" value="Lectin_C"/>
    <property type="match status" value="1"/>
</dbReference>
<name>I3K9E2_ORENI</name>
<keyword evidence="4" id="KW-1185">Reference proteome</keyword>
<dbReference type="InterPro" id="IPR016187">
    <property type="entry name" value="CTDL_fold"/>
</dbReference>
<organism evidence="3 4">
    <name type="scientific">Oreochromis niloticus</name>
    <name type="common">Nile tilapia</name>
    <name type="synonym">Tilapia nilotica</name>
    <dbReference type="NCBI Taxonomy" id="8128"/>
    <lineage>
        <taxon>Eukaryota</taxon>
        <taxon>Metazoa</taxon>
        <taxon>Chordata</taxon>
        <taxon>Craniata</taxon>
        <taxon>Vertebrata</taxon>
        <taxon>Euteleostomi</taxon>
        <taxon>Actinopterygii</taxon>
        <taxon>Neopterygii</taxon>
        <taxon>Teleostei</taxon>
        <taxon>Neoteleostei</taxon>
        <taxon>Acanthomorphata</taxon>
        <taxon>Ovalentaria</taxon>
        <taxon>Cichlomorphae</taxon>
        <taxon>Cichliformes</taxon>
        <taxon>Cichlidae</taxon>
        <taxon>African cichlids</taxon>
        <taxon>Pseudocrenilabrinae</taxon>
        <taxon>Oreochromini</taxon>
        <taxon>Oreochromis</taxon>
    </lineage>
</organism>
<reference evidence="3" key="3">
    <citation type="submission" date="2025-09" db="UniProtKB">
        <authorList>
            <consortium name="Ensembl"/>
        </authorList>
    </citation>
    <scope>IDENTIFICATION</scope>
</reference>
<evidence type="ECO:0000313" key="4">
    <source>
        <dbReference type="Proteomes" id="UP000005207"/>
    </source>
</evidence>
<accession>I3K9E2</accession>
<feature type="domain" description="C-type lectin" evidence="2">
    <location>
        <begin position="39"/>
        <end position="158"/>
    </location>
</feature>
<evidence type="ECO:0000259" key="2">
    <source>
        <dbReference type="PROSITE" id="PS50041"/>
    </source>
</evidence>
<dbReference type="InterPro" id="IPR016186">
    <property type="entry name" value="C-type_lectin-like/link_sf"/>
</dbReference>
<evidence type="ECO:0000313" key="3">
    <source>
        <dbReference type="Ensembl" id="ENSONIP00000017737.2"/>
    </source>
</evidence>
<dbReference type="FunCoup" id="I3K9E2">
    <property type="interactions" value="814"/>
</dbReference>